<feature type="region of interest" description="Disordered" evidence="1">
    <location>
        <begin position="206"/>
        <end position="259"/>
    </location>
</feature>
<organism evidence="3 4">
    <name type="scientific">Naegleria fowleri</name>
    <name type="common">Brain eating amoeba</name>
    <dbReference type="NCBI Taxonomy" id="5763"/>
    <lineage>
        <taxon>Eukaryota</taxon>
        <taxon>Discoba</taxon>
        <taxon>Heterolobosea</taxon>
        <taxon>Tetramitia</taxon>
        <taxon>Eutetramitia</taxon>
        <taxon>Vahlkampfiidae</taxon>
        <taxon>Naegleria</taxon>
    </lineage>
</organism>
<dbReference type="AlphaFoldDB" id="A0A6A5BW10"/>
<evidence type="ECO:0000256" key="2">
    <source>
        <dbReference type="SAM" id="SignalP"/>
    </source>
</evidence>
<dbReference type="VEuPathDB" id="AmoebaDB:FDP41_001464"/>
<evidence type="ECO:0000256" key="1">
    <source>
        <dbReference type="SAM" id="MobiDB-lite"/>
    </source>
</evidence>
<keyword evidence="4" id="KW-1185">Reference proteome</keyword>
<sequence length="306" mass="34776">MAVLVSLIAYLVSLLSYRFLSHLLSEPVKHVFIGAPALTFKESLTAQTLEQQKAKKRISSKEKQKRALEDFFRDTGGKVTDLRVLRSAMYLSDEIDKAVRGIDGDEDENDNNGGGAFKHRSSSYVGWRPYNRFYAEGTEELFTNVPTGRSPLVMAAPSADKSTMLKSLDADKRNPLPIEYQAMRRSHLKLVGRQLKEFEQEQLRSLQQSEMAIPSSSTLISQKPNVTESTKSIQSRYDQQRPSANLLKPRNDQYEPPAVSDDLRVGAYQRYQSLDNSPSAIKKQLLKFEGDISERRPDLDYKFEME</sequence>
<feature type="signal peptide" evidence="2">
    <location>
        <begin position="1"/>
        <end position="16"/>
    </location>
</feature>
<comment type="caution">
    <text evidence="3">The sequence shown here is derived from an EMBL/GenBank/DDBJ whole genome shotgun (WGS) entry which is preliminary data.</text>
</comment>
<dbReference type="RefSeq" id="XP_044564199.1">
    <property type="nucleotide sequence ID" value="XM_044704551.1"/>
</dbReference>
<protein>
    <submittedName>
        <fullName evidence="3">Uncharacterized protein</fullName>
    </submittedName>
</protein>
<evidence type="ECO:0000313" key="3">
    <source>
        <dbReference type="EMBL" id="KAF0979486.1"/>
    </source>
</evidence>
<dbReference type="EMBL" id="VFQX01000026">
    <property type="protein sequence ID" value="KAF0979486.1"/>
    <property type="molecule type" value="Genomic_DNA"/>
</dbReference>
<proteinExistence type="predicted"/>
<dbReference type="VEuPathDB" id="AmoebaDB:NF0026570"/>
<feature type="compositionally biased region" description="Polar residues" evidence="1">
    <location>
        <begin position="214"/>
        <end position="243"/>
    </location>
</feature>
<name>A0A6A5BW10_NAEFO</name>
<gene>
    <name evidence="3" type="ORF">FDP41_001464</name>
</gene>
<dbReference type="GeneID" id="68108682"/>
<evidence type="ECO:0000313" key="4">
    <source>
        <dbReference type="Proteomes" id="UP000444721"/>
    </source>
</evidence>
<feature type="chain" id="PRO_5025574009" evidence="2">
    <location>
        <begin position="17"/>
        <end position="306"/>
    </location>
</feature>
<dbReference type="OrthoDB" id="10422860at2759"/>
<reference evidence="3 4" key="1">
    <citation type="journal article" date="2019" name="Sci. Rep.">
        <title>Nanopore sequencing improves the draft genome of the human pathogenic amoeba Naegleria fowleri.</title>
        <authorList>
            <person name="Liechti N."/>
            <person name="Schurch N."/>
            <person name="Bruggmann R."/>
            <person name="Wittwer M."/>
        </authorList>
    </citation>
    <scope>NUCLEOTIDE SEQUENCE [LARGE SCALE GENOMIC DNA]</scope>
    <source>
        <strain evidence="3 4">ATCC 30894</strain>
    </source>
</reference>
<dbReference type="VEuPathDB" id="AmoebaDB:NfTy_046260"/>
<dbReference type="Proteomes" id="UP000444721">
    <property type="component" value="Unassembled WGS sequence"/>
</dbReference>
<keyword evidence="2" id="KW-0732">Signal</keyword>
<accession>A0A6A5BW10</accession>